<name>A0A512TQ69_CLOBU</name>
<dbReference type="PANTHER" id="PTHR30404">
    <property type="entry name" value="N-ACETYLMURAMOYL-L-ALANINE AMIDASE"/>
    <property type="match status" value="1"/>
</dbReference>
<evidence type="ECO:0000256" key="4">
    <source>
        <dbReference type="SAM" id="MobiDB-lite"/>
    </source>
</evidence>
<dbReference type="EMBL" id="BKBC01000041">
    <property type="protein sequence ID" value="GEQ22138.1"/>
    <property type="molecule type" value="Genomic_DNA"/>
</dbReference>
<feature type="compositionally biased region" description="Low complexity" evidence="4">
    <location>
        <begin position="253"/>
        <end position="268"/>
    </location>
</feature>
<evidence type="ECO:0000256" key="3">
    <source>
        <dbReference type="PROSITE-ProRule" id="PRU00591"/>
    </source>
</evidence>
<organism evidence="6 7">
    <name type="scientific">Clostridium butyricum</name>
    <dbReference type="NCBI Taxonomy" id="1492"/>
    <lineage>
        <taxon>Bacteria</taxon>
        <taxon>Bacillati</taxon>
        <taxon>Bacillota</taxon>
        <taxon>Clostridia</taxon>
        <taxon>Eubacteriales</taxon>
        <taxon>Clostridiaceae</taxon>
        <taxon>Clostridium</taxon>
    </lineage>
</organism>
<keyword evidence="1" id="KW-0677">Repeat</keyword>
<feature type="repeat" description="Cell wall-binding" evidence="3">
    <location>
        <begin position="397"/>
        <end position="416"/>
    </location>
</feature>
<evidence type="ECO:0000259" key="5">
    <source>
        <dbReference type="SMART" id="SM00646"/>
    </source>
</evidence>
<dbReference type="Proteomes" id="UP000321089">
    <property type="component" value="Unassembled WGS sequence"/>
</dbReference>
<dbReference type="InterPro" id="IPR050695">
    <property type="entry name" value="N-acetylmuramoyl_amidase_3"/>
</dbReference>
<evidence type="ECO:0000313" key="6">
    <source>
        <dbReference type="EMBL" id="GEQ22138.1"/>
    </source>
</evidence>
<dbReference type="AlphaFoldDB" id="A0A512TQ69"/>
<evidence type="ECO:0000313" key="7">
    <source>
        <dbReference type="Proteomes" id="UP000321089"/>
    </source>
</evidence>
<feature type="domain" description="MurNAc-LAA" evidence="5">
    <location>
        <begin position="639"/>
        <end position="762"/>
    </location>
</feature>
<dbReference type="Gene3D" id="2.10.270.10">
    <property type="entry name" value="Cholin Binding"/>
    <property type="match status" value="4"/>
</dbReference>
<dbReference type="Pfam" id="PF01473">
    <property type="entry name" value="Choline_bind_1"/>
    <property type="match status" value="5"/>
</dbReference>
<evidence type="ECO:0000256" key="1">
    <source>
        <dbReference type="ARBA" id="ARBA00022737"/>
    </source>
</evidence>
<dbReference type="Pfam" id="PF01520">
    <property type="entry name" value="Amidase_3"/>
    <property type="match status" value="1"/>
</dbReference>
<dbReference type="PANTHER" id="PTHR30404:SF0">
    <property type="entry name" value="N-ACETYLMURAMOYL-L-ALANINE AMIDASE AMIC"/>
    <property type="match status" value="1"/>
</dbReference>
<dbReference type="GO" id="GO:0009253">
    <property type="term" value="P:peptidoglycan catabolic process"/>
    <property type="evidence" value="ECO:0007669"/>
    <property type="project" value="InterPro"/>
</dbReference>
<dbReference type="CDD" id="cd02696">
    <property type="entry name" value="MurNAc-LAA"/>
    <property type="match status" value="1"/>
</dbReference>
<feature type="repeat" description="Cell wall-binding" evidence="3">
    <location>
        <begin position="335"/>
        <end position="354"/>
    </location>
</feature>
<feature type="region of interest" description="Disordered" evidence="4">
    <location>
        <begin position="208"/>
        <end position="272"/>
    </location>
</feature>
<accession>A0A512TQ69</accession>
<keyword evidence="2" id="KW-0378">Hydrolase</keyword>
<dbReference type="SUPFAM" id="SSF53187">
    <property type="entry name" value="Zn-dependent exopeptidases"/>
    <property type="match status" value="1"/>
</dbReference>
<feature type="repeat" description="Cell wall-binding" evidence="3">
    <location>
        <begin position="437"/>
        <end position="456"/>
    </location>
</feature>
<proteinExistence type="predicted"/>
<sequence>MNIYSTIKKKFTIFILVFTMILGLVPTLSVQAATTDFKIISKTEVTAAQAKKWAQSKGATDTFADLAKLYWKYAEECGGVNPGIAYVQAAKETGYGRFGGVLDESYNNPCGMKTSSGGGDYDKEAHQRFNSWDEGVQAHMDHLALYAGADGYPKANTYDPRHFVTIKGRATTTNSLGGKWAPSATYGEEIGKLYMSLMDSAGVTFEKDEDEDLWEDVEDEEDTSAAPNPGTVEKKPADLSIEEAIKLPEKITNDTSGTDSSQGSGNDSPNITSTIGWKNVDGNWYYYKSDETKAFGWIKPDSNWYYLDDADGKMVKGWLKNNNKWYYLDESGAMITGWKLIDSKWYLFDKNGIMTTGVQNDGNSSYYLDKSGAMIEEQGWKKVEDKWIYLEKGGKIKLGWLKENNAWYYLQGDGSMVNGLKRIDGQVYSFYDNGTMQTGWKSVNSNWYYFKSSGEMATGWTYDGDTCYYLYDNGAMAKGWITIGDSWYLLSSSGVMQTGWVTSNGDTYYLDKSTGRMVTNTTVDGYKIGKDGKRKGKVNQGDSNSNNSNSNNSNSNNSQTGPGNTGKVIYVDAGHDYGKDSGALSEINGVKYSETDLNMQVADKLKTSLENRGYTVIMTRNLGERPSFSSLTESLSYRVNKANNANADLFISIHHNSAGETAKGIETLYSEVSQDDAFGGQYDSTRIAKSKSLASEINNNIASSLDLTNRGGKSQNLYVCRNTKMPAVLVEVGFITNAEEAVRCSDPLSQQRVAEAIAAVVSKHY</sequence>
<dbReference type="GO" id="GO:0004040">
    <property type="term" value="F:amidase activity"/>
    <property type="evidence" value="ECO:0007669"/>
    <property type="project" value="InterPro"/>
</dbReference>
<evidence type="ECO:0000256" key="2">
    <source>
        <dbReference type="ARBA" id="ARBA00022801"/>
    </source>
</evidence>
<dbReference type="GO" id="GO:0030288">
    <property type="term" value="C:outer membrane-bounded periplasmic space"/>
    <property type="evidence" value="ECO:0007669"/>
    <property type="project" value="TreeGrafter"/>
</dbReference>
<gene>
    <name evidence="6" type="ORF">CBU02nite_26440</name>
</gene>
<dbReference type="SUPFAM" id="SSF69360">
    <property type="entry name" value="Cell wall binding repeat"/>
    <property type="match status" value="2"/>
</dbReference>
<dbReference type="InterPro" id="IPR002901">
    <property type="entry name" value="MGlyc_endo_b_GlcNAc-like_dom"/>
</dbReference>
<dbReference type="Pfam" id="PF01832">
    <property type="entry name" value="Glucosaminidase"/>
    <property type="match status" value="1"/>
</dbReference>
<dbReference type="SMART" id="SM00646">
    <property type="entry name" value="Ami_3"/>
    <property type="match status" value="1"/>
</dbReference>
<feature type="repeat" description="Cell wall-binding" evidence="3">
    <location>
        <begin position="315"/>
        <end position="334"/>
    </location>
</feature>
<dbReference type="InterPro" id="IPR002508">
    <property type="entry name" value="MurNAc-LAA_cat"/>
</dbReference>
<feature type="repeat" description="Cell wall-binding" evidence="3">
    <location>
        <begin position="477"/>
        <end position="496"/>
    </location>
</feature>
<feature type="repeat" description="Cell wall-binding" evidence="3">
    <location>
        <begin position="274"/>
        <end position="293"/>
    </location>
</feature>
<feature type="compositionally biased region" description="Basic and acidic residues" evidence="4">
    <location>
        <begin position="232"/>
        <end position="252"/>
    </location>
</feature>
<protein>
    <recommendedName>
        <fullName evidence="5">MurNAc-LAA domain-containing protein</fullName>
    </recommendedName>
</protein>
<dbReference type="InterPro" id="IPR018337">
    <property type="entry name" value="Cell_wall/Cho-bd_repeat"/>
</dbReference>
<dbReference type="Pfam" id="PF19127">
    <property type="entry name" value="Choline_bind_3"/>
    <property type="match status" value="2"/>
</dbReference>
<feature type="compositionally biased region" description="Acidic residues" evidence="4">
    <location>
        <begin position="208"/>
        <end position="223"/>
    </location>
</feature>
<dbReference type="Gene3D" id="3.40.630.40">
    <property type="entry name" value="Zn-dependent exopeptidases"/>
    <property type="match status" value="1"/>
</dbReference>
<dbReference type="PROSITE" id="PS51170">
    <property type="entry name" value="CW"/>
    <property type="match status" value="6"/>
</dbReference>
<dbReference type="GO" id="GO:0008745">
    <property type="term" value="F:N-acetylmuramoyl-L-alanine amidase activity"/>
    <property type="evidence" value="ECO:0007669"/>
    <property type="project" value="InterPro"/>
</dbReference>
<comment type="caution">
    <text evidence="6">The sequence shown here is derived from an EMBL/GenBank/DDBJ whole genome shotgun (WGS) entry which is preliminary data.</text>
</comment>
<reference evidence="6 7" key="1">
    <citation type="submission" date="2019-07" db="EMBL/GenBank/DDBJ databases">
        <title>Whole genome shotgun sequence of Clostridium butyricum NBRC 3858.</title>
        <authorList>
            <person name="Hosoyama A."/>
            <person name="Uohara A."/>
            <person name="Ohji S."/>
            <person name="Ichikawa N."/>
        </authorList>
    </citation>
    <scope>NUCLEOTIDE SEQUENCE [LARGE SCALE GENOMIC DNA]</scope>
    <source>
        <strain evidence="6 7">NBRC 3858</strain>
    </source>
</reference>
<feature type="compositionally biased region" description="Low complexity" evidence="4">
    <location>
        <begin position="543"/>
        <end position="558"/>
    </location>
</feature>
<feature type="region of interest" description="Disordered" evidence="4">
    <location>
        <begin position="528"/>
        <end position="568"/>
    </location>
</feature>